<dbReference type="GO" id="GO:0019631">
    <property type="term" value="P:quinate catabolic process"/>
    <property type="evidence" value="ECO:0007669"/>
    <property type="project" value="TreeGrafter"/>
</dbReference>
<dbReference type="NCBIfam" id="NF003805">
    <property type="entry name" value="PRK05395.1-2"/>
    <property type="match status" value="1"/>
</dbReference>
<protein>
    <recommendedName>
        <fullName evidence="6 8">3-dehydroquinate dehydratase</fullName>
        <shortName evidence="8">3-dehydroquinase</shortName>
        <ecNumber evidence="6 8">4.2.1.10</ecNumber>
    </recommendedName>
    <alternativeName>
        <fullName evidence="8">Type II DHQase</fullName>
    </alternativeName>
</protein>
<evidence type="ECO:0000256" key="9">
    <source>
        <dbReference type="PIRSR" id="PIRSR001399-1"/>
    </source>
</evidence>
<dbReference type="NCBIfam" id="NF003807">
    <property type="entry name" value="PRK05395.1-4"/>
    <property type="match status" value="1"/>
</dbReference>
<accession>A0A6C2UPZ7</accession>
<dbReference type="GO" id="GO:0003855">
    <property type="term" value="F:3-dehydroquinate dehydratase activity"/>
    <property type="evidence" value="ECO:0007669"/>
    <property type="project" value="UniProtKB-UniRule"/>
</dbReference>
<evidence type="ECO:0000256" key="10">
    <source>
        <dbReference type="PIRSR" id="PIRSR001399-2"/>
    </source>
</evidence>
<dbReference type="EMBL" id="CAAHFH010000002">
    <property type="protein sequence ID" value="VGO21351.1"/>
    <property type="molecule type" value="Genomic_DNA"/>
</dbReference>
<dbReference type="HAMAP" id="MF_00169">
    <property type="entry name" value="AroQ"/>
    <property type="match status" value="1"/>
</dbReference>
<reference evidence="12 13" key="1">
    <citation type="submission" date="2019-04" db="EMBL/GenBank/DDBJ databases">
        <authorList>
            <person name="Van Vliet M D."/>
        </authorList>
    </citation>
    <scope>NUCLEOTIDE SEQUENCE [LARGE SCALE GENOMIC DNA]</scope>
    <source>
        <strain evidence="12 13">F21</strain>
    </source>
</reference>
<dbReference type="GO" id="GO:0009423">
    <property type="term" value="P:chorismate biosynthetic process"/>
    <property type="evidence" value="ECO:0007669"/>
    <property type="project" value="UniProtKB-UniRule"/>
</dbReference>
<evidence type="ECO:0000313" key="13">
    <source>
        <dbReference type="Proteomes" id="UP000346198"/>
    </source>
</evidence>
<dbReference type="Gene3D" id="3.40.50.9100">
    <property type="entry name" value="Dehydroquinase, class II"/>
    <property type="match status" value="1"/>
</dbReference>
<evidence type="ECO:0000256" key="8">
    <source>
        <dbReference type="HAMAP-Rule" id="MF_00169"/>
    </source>
</evidence>
<dbReference type="NCBIfam" id="NF003806">
    <property type="entry name" value="PRK05395.1-3"/>
    <property type="match status" value="1"/>
</dbReference>
<evidence type="ECO:0000256" key="4">
    <source>
        <dbReference type="ARBA" id="ARBA00011037"/>
    </source>
</evidence>
<dbReference type="PIRSF" id="PIRSF001399">
    <property type="entry name" value="DHquinase_II"/>
    <property type="match status" value="1"/>
</dbReference>
<dbReference type="InterPro" id="IPR036441">
    <property type="entry name" value="DHquinase_II_sf"/>
</dbReference>
<evidence type="ECO:0000256" key="6">
    <source>
        <dbReference type="ARBA" id="ARBA00012060"/>
    </source>
</evidence>
<name>A0A6C2UPZ7_9BACT</name>
<comment type="pathway">
    <text evidence="3 8">Metabolic intermediate biosynthesis; chorismate biosynthesis; chorismate from D-erythrose 4-phosphate and phosphoenolpyruvate: step 3/7.</text>
</comment>
<dbReference type="EC" id="4.2.1.10" evidence="6 8"/>
<feature type="binding site" evidence="8 10">
    <location>
        <position position="71"/>
    </location>
    <ligand>
        <name>substrate</name>
    </ligand>
</feature>
<dbReference type="PANTHER" id="PTHR21272:SF3">
    <property type="entry name" value="CATABOLIC 3-DEHYDROQUINASE"/>
    <property type="match status" value="1"/>
</dbReference>
<evidence type="ECO:0000256" key="7">
    <source>
        <dbReference type="ARBA" id="ARBA00023239"/>
    </source>
</evidence>
<evidence type="ECO:0000256" key="5">
    <source>
        <dbReference type="ARBA" id="ARBA00011193"/>
    </source>
</evidence>
<feature type="binding site" evidence="8 10">
    <location>
        <begin position="100"/>
        <end position="101"/>
    </location>
    <ligand>
        <name>substrate</name>
    </ligand>
</feature>
<evidence type="ECO:0000256" key="1">
    <source>
        <dbReference type="ARBA" id="ARBA00001864"/>
    </source>
</evidence>
<feature type="site" description="Transition state stabilizer" evidence="8 11">
    <location>
        <position position="17"/>
    </location>
</feature>
<comment type="catalytic activity">
    <reaction evidence="1 8">
        <text>3-dehydroquinate = 3-dehydroshikimate + H2O</text>
        <dbReference type="Rhea" id="RHEA:21096"/>
        <dbReference type="ChEBI" id="CHEBI:15377"/>
        <dbReference type="ChEBI" id="CHEBI:16630"/>
        <dbReference type="ChEBI" id="CHEBI:32364"/>
        <dbReference type="EC" id="4.2.1.10"/>
    </reaction>
</comment>
<feature type="binding site" evidence="8 10">
    <location>
        <position position="110"/>
    </location>
    <ligand>
        <name>substrate</name>
    </ligand>
</feature>
<evidence type="ECO:0000256" key="2">
    <source>
        <dbReference type="ARBA" id="ARBA00003924"/>
    </source>
</evidence>
<dbReference type="Pfam" id="PF01220">
    <property type="entry name" value="DHquinase_II"/>
    <property type="match status" value="1"/>
</dbReference>
<dbReference type="GO" id="GO:0009073">
    <property type="term" value="P:aromatic amino acid family biosynthetic process"/>
    <property type="evidence" value="ECO:0007669"/>
    <property type="project" value="UniProtKB-KW"/>
</dbReference>
<dbReference type="SUPFAM" id="SSF52304">
    <property type="entry name" value="Type II 3-dehydroquinate dehydratase"/>
    <property type="match status" value="1"/>
</dbReference>
<dbReference type="NCBIfam" id="TIGR01088">
    <property type="entry name" value="aroQ"/>
    <property type="match status" value="1"/>
</dbReference>
<dbReference type="InterPro" id="IPR001874">
    <property type="entry name" value="DHquinase_II"/>
</dbReference>
<dbReference type="RefSeq" id="WP_136062828.1">
    <property type="nucleotide sequence ID" value="NZ_CAAHFH010000002.1"/>
</dbReference>
<gene>
    <name evidence="12" type="primary">yqhS</name>
    <name evidence="8" type="synonym">aroQ</name>
    <name evidence="12" type="ORF">SCARR_03423</name>
</gene>
<keyword evidence="8" id="KW-0028">Amino-acid biosynthesis</keyword>
<comment type="similarity">
    <text evidence="4 8">Belongs to the type-II 3-dehydroquinase family.</text>
</comment>
<feature type="binding site" evidence="8 10">
    <location>
        <position position="77"/>
    </location>
    <ligand>
        <name>substrate</name>
    </ligand>
</feature>
<sequence>MKILVLNGPNLNLLGTREPEIYGHETLADIETEMKAVCPEVEIEFRQSNAESDLITWIGAARGQFDGIIINPAALTHTSLGVCDALKAVADVVPAVEVHLSNTHKREEIRHTSLTASACIGQIMGFQGFGYTLALRALVNRLERS</sequence>
<dbReference type="PROSITE" id="PS01029">
    <property type="entry name" value="DEHYDROQUINASE_II"/>
    <property type="match status" value="1"/>
</dbReference>
<evidence type="ECO:0000256" key="3">
    <source>
        <dbReference type="ARBA" id="ARBA00004902"/>
    </source>
</evidence>
<keyword evidence="8" id="KW-0057">Aromatic amino acid biosynthesis</keyword>
<dbReference type="GO" id="GO:0008652">
    <property type="term" value="P:amino acid biosynthetic process"/>
    <property type="evidence" value="ECO:0007669"/>
    <property type="project" value="UniProtKB-KW"/>
</dbReference>
<dbReference type="CDD" id="cd00466">
    <property type="entry name" value="DHQase_II"/>
    <property type="match status" value="1"/>
</dbReference>
<dbReference type="Proteomes" id="UP000346198">
    <property type="component" value="Unassembled WGS sequence"/>
</dbReference>
<evidence type="ECO:0000313" key="12">
    <source>
        <dbReference type="EMBL" id="VGO21351.1"/>
    </source>
</evidence>
<dbReference type="InterPro" id="IPR018509">
    <property type="entry name" value="DHquinase_II_CS"/>
</dbReference>
<keyword evidence="7 8" id="KW-0456">Lyase</keyword>
<feature type="active site" description="Proton acceptor" evidence="8 9">
    <location>
        <position position="22"/>
    </location>
</feature>
<dbReference type="AlphaFoldDB" id="A0A6C2UPZ7"/>
<proteinExistence type="inferred from homology"/>
<evidence type="ECO:0000256" key="11">
    <source>
        <dbReference type="PIRSR" id="PIRSR001399-3"/>
    </source>
</evidence>
<comment type="function">
    <text evidence="2 8">Catalyzes a trans-dehydration via an enolate intermediate.</text>
</comment>
<feature type="active site" description="Proton donor" evidence="8 9">
    <location>
        <position position="99"/>
    </location>
</feature>
<feature type="binding site" evidence="8 10">
    <location>
        <position position="84"/>
    </location>
    <ligand>
        <name>substrate</name>
    </ligand>
</feature>
<dbReference type="PANTHER" id="PTHR21272">
    <property type="entry name" value="CATABOLIC 3-DEHYDROQUINASE"/>
    <property type="match status" value="1"/>
</dbReference>
<keyword evidence="13" id="KW-1185">Reference proteome</keyword>
<dbReference type="UniPathway" id="UPA00053">
    <property type="reaction ID" value="UER00086"/>
</dbReference>
<comment type="subunit">
    <text evidence="5 8">Homododecamer.</text>
</comment>
<organism evidence="12 13">
    <name type="scientific">Pontiella sulfatireligans</name>
    <dbReference type="NCBI Taxonomy" id="2750658"/>
    <lineage>
        <taxon>Bacteria</taxon>
        <taxon>Pseudomonadati</taxon>
        <taxon>Kiritimatiellota</taxon>
        <taxon>Kiritimatiellia</taxon>
        <taxon>Kiritimatiellales</taxon>
        <taxon>Pontiellaceae</taxon>
        <taxon>Pontiella</taxon>
    </lineage>
</organism>